<dbReference type="Proteomes" id="UP001352852">
    <property type="component" value="Unassembled WGS sequence"/>
</dbReference>
<sequence>MLEGTPRVNLGCQEYSALGEKAKKAVTNIAMPFCKIAGGHPPIVKTTYTCKVEGTWSLCLVVIGHEAGYTLDRSTVYQRATRRHTVIHTHATYKLYPPNLRAILERPINQKVMFLDCEKKLEYPERKHGKGEHANSMQTPRI</sequence>
<keyword evidence="2" id="KW-1185">Reference proteome</keyword>
<comment type="caution">
    <text evidence="1">The sequence shown here is derived from an EMBL/GenBank/DDBJ whole genome shotgun (WGS) entry which is preliminary data.</text>
</comment>
<reference evidence="1 2" key="1">
    <citation type="submission" date="2021-06" db="EMBL/GenBank/DDBJ databases">
        <authorList>
            <person name="Palmer J.M."/>
        </authorList>
    </citation>
    <scope>NUCLEOTIDE SEQUENCE [LARGE SCALE GENOMIC DNA]</scope>
    <source>
        <strain evidence="1 2">CL_MEX2019</strain>
        <tissue evidence="1">Muscle</tissue>
    </source>
</reference>
<evidence type="ECO:0000313" key="2">
    <source>
        <dbReference type="Proteomes" id="UP001352852"/>
    </source>
</evidence>
<accession>A0ABU7F243</accession>
<name>A0ABU7F243_9TELE</name>
<gene>
    <name evidence="1" type="ORF">CHARACLAT_011486</name>
</gene>
<evidence type="ECO:0000313" key="1">
    <source>
        <dbReference type="EMBL" id="MED6293526.1"/>
    </source>
</evidence>
<proteinExistence type="predicted"/>
<organism evidence="1 2">
    <name type="scientific">Characodon lateralis</name>
    <dbReference type="NCBI Taxonomy" id="208331"/>
    <lineage>
        <taxon>Eukaryota</taxon>
        <taxon>Metazoa</taxon>
        <taxon>Chordata</taxon>
        <taxon>Craniata</taxon>
        <taxon>Vertebrata</taxon>
        <taxon>Euteleostomi</taxon>
        <taxon>Actinopterygii</taxon>
        <taxon>Neopterygii</taxon>
        <taxon>Teleostei</taxon>
        <taxon>Neoteleostei</taxon>
        <taxon>Acanthomorphata</taxon>
        <taxon>Ovalentaria</taxon>
        <taxon>Atherinomorphae</taxon>
        <taxon>Cyprinodontiformes</taxon>
        <taxon>Goodeidae</taxon>
        <taxon>Characodon</taxon>
    </lineage>
</organism>
<protein>
    <submittedName>
        <fullName evidence="1">Uncharacterized protein</fullName>
    </submittedName>
</protein>
<dbReference type="EMBL" id="JAHUTJ010074541">
    <property type="protein sequence ID" value="MED6293526.1"/>
    <property type="molecule type" value="Genomic_DNA"/>
</dbReference>